<protein>
    <submittedName>
        <fullName evidence="1">Uncharacterized protein</fullName>
    </submittedName>
</protein>
<dbReference type="OrthoDB" id="7874631at2"/>
<dbReference type="AlphaFoldDB" id="A0A1M6V386"/>
<keyword evidence="2" id="KW-1185">Reference proteome</keyword>
<proteinExistence type="predicted"/>
<sequence>MPRWMLFVPLMALVAAVAGIGLMLGGRSVGTTETEVIERFAARYLAEAGAGAALSDCMARPAQSEGLWLVVACDLRGGSRYEYFVDAYGRLAHANRAEGRS</sequence>
<gene>
    <name evidence="1" type="ORF">SAMN05444414_10169</name>
</gene>
<name>A0A1M6V386_9RHOB</name>
<dbReference type="RefSeq" id="WP_073193945.1">
    <property type="nucleotide sequence ID" value="NZ_FRBN01000001.1"/>
</dbReference>
<dbReference type="EMBL" id="FRBN01000001">
    <property type="protein sequence ID" value="SHK75766.1"/>
    <property type="molecule type" value="Genomic_DNA"/>
</dbReference>
<reference evidence="2" key="1">
    <citation type="submission" date="2016-11" db="EMBL/GenBank/DDBJ databases">
        <authorList>
            <person name="Varghese N."/>
            <person name="Submissions S."/>
        </authorList>
    </citation>
    <scope>NUCLEOTIDE SEQUENCE [LARGE SCALE GENOMIC DNA]</scope>
    <source>
        <strain evidence="2">DSM 29327</strain>
    </source>
</reference>
<dbReference type="Proteomes" id="UP000184191">
    <property type="component" value="Unassembled WGS sequence"/>
</dbReference>
<evidence type="ECO:0000313" key="1">
    <source>
        <dbReference type="EMBL" id="SHK75766.1"/>
    </source>
</evidence>
<dbReference type="STRING" id="1054996.SAMN05444414_10169"/>
<organism evidence="1 2">
    <name type="scientific">Roseovarius marisflavi</name>
    <dbReference type="NCBI Taxonomy" id="1054996"/>
    <lineage>
        <taxon>Bacteria</taxon>
        <taxon>Pseudomonadati</taxon>
        <taxon>Pseudomonadota</taxon>
        <taxon>Alphaproteobacteria</taxon>
        <taxon>Rhodobacterales</taxon>
        <taxon>Roseobacteraceae</taxon>
        <taxon>Roseovarius</taxon>
    </lineage>
</organism>
<accession>A0A1M6V386</accession>
<evidence type="ECO:0000313" key="2">
    <source>
        <dbReference type="Proteomes" id="UP000184191"/>
    </source>
</evidence>